<keyword evidence="1" id="KW-0812">Transmembrane</keyword>
<dbReference type="InterPro" id="IPR029787">
    <property type="entry name" value="Nucleotide_cyclase"/>
</dbReference>
<dbReference type="Pfam" id="PF00990">
    <property type="entry name" value="GGDEF"/>
    <property type="match status" value="1"/>
</dbReference>
<feature type="transmembrane region" description="Helical" evidence="1">
    <location>
        <begin position="205"/>
        <end position="225"/>
    </location>
</feature>
<keyword evidence="1" id="KW-0472">Membrane</keyword>
<keyword evidence="4" id="KW-1185">Reference proteome</keyword>
<feature type="transmembrane region" description="Helical" evidence="1">
    <location>
        <begin position="144"/>
        <end position="166"/>
    </location>
</feature>
<dbReference type="PROSITE" id="PS50887">
    <property type="entry name" value="GGDEF"/>
    <property type="match status" value="1"/>
</dbReference>
<dbReference type="InterPro" id="IPR000160">
    <property type="entry name" value="GGDEF_dom"/>
</dbReference>
<dbReference type="PANTHER" id="PTHR45138:SF9">
    <property type="entry name" value="DIGUANYLATE CYCLASE DGCM-RELATED"/>
    <property type="match status" value="1"/>
</dbReference>
<protein>
    <recommendedName>
        <fullName evidence="2">GGDEF domain-containing protein</fullName>
    </recommendedName>
</protein>
<dbReference type="InterPro" id="IPR043128">
    <property type="entry name" value="Rev_trsase/Diguanyl_cyclase"/>
</dbReference>
<dbReference type="SMART" id="SM00267">
    <property type="entry name" value="GGDEF"/>
    <property type="match status" value="1"/>
</dbReference>
<dbReference type="SUPFAM" id="SSF55073">
    <property type="entry name" value="Nucleotide cyclase"/>
    <property type="match status" value="1"/>
</dbReference>
<dbReference type="FunFam" id="3.30.70.270:FF:000001">
    <property type="entry name" value="Diguanylate cyclase domain protein"/>
    <property type="match status" value="1"/>
</dbReference>
<dbReference type="GO" id="GO:0052621">
    <property type="term" value="F:diguanylate cyclase activity"/>
    <property type="evidence" value="ECO:0007669"/>
    <property type="project" value="TreeGrafter"/>
</dbReference>
<dbReference type="AlphaFoldDB" id="A0A6V8SMX9"/>
<reference evidence="3 4" key="1">
    <citation type="submission" date="2020-07" db="EMBL/GenBank/DDBJ databases">
        <title>A new beta-1,3-glucan-decomposing anaerobic bacterium isolated from anoxic soil subjected to biological soil disinfestation.</title>
        <authorList>
            <person name="Ueki A."/>
            <person name="Tonouchi A."/>
        </authorList>
    </citation>
    <scope>NUCLEOTIDE SEQUENCE [LARGE SCALE GENOMIC DNA]</scope>
    <source>
        <strain evidence="3 4">TW1</strain>
    </source>
</reference>
<dbReference type="CDD" id="cd01949">
    <property type="entry name" value="GGDEF"/>
    <property type="match status" value="1"/>
</dbReference>
<dbReference type="Pfam" id="PF16927">
    <property type="entry name" value="HisKA_7TM"/>
    <property type="match status" value="1"/>
</dbReference>
<sequence length="515" mass="59664">MPLTLELISIYFFFAAFLALFFAAYALSKSSTTLVNIFSALCVSVSIYLFGYLLELNSSSLPQMIFWNQIQYIGVPFYPALWLLLSMLYTKTIKILSKGIFLMIFTIPMLTFIIRFTNEIHHFYYKSFKLKELWGLKFLSLEKGPWYIFYSVYLIFYFVLAVFFYLRNYRKAPNFQRLGYRIMISASFLPFIGLNLILLNPLNFSVNYIAFVLPFSLFLVLLALFKYDFLEFKTLARDVLFDKSADAMILINSTSSIIDFNPAAAQLFPELTASVKGRFIESVLGNYKGFLDSLKNKDLKDLLLNFGDDYGYFEVKSVTIKNDFENIVGYLISLVNVTERKHAQEALNILATTDSLTGLYNRNRFMQLANLQMEISQRYNNKFSLIMIDVDHFKEINDTKGHAAGDAVLNHLGRLMREYFRKTDIIGRLGGEEFAILLPDTSLIDAQNITEVFRNVLLKQPAFYEDEYIHFTLSMGISVYDKRFSCFDQILKLSDEALYQSKENGRNRSTTRILN</sequence>
<feature type="transmembrane region" description="Helical" evidence="1">
    <location>
        <begin position="6"/>
        <end position="27"/>
    </location>
</feature>
<organism evidence="3 4">
    <name type="scientific">Clostridium fungisolvens</name>
    <dbReference type="NCBI Taxonomy" id="1604897"/>
    <lineage>
        <taxon>Bacteria</taxon>
        <taxon>Bacillati</taxon>
        <taxon>Bacillota</taxon>
        <taxon>Clostridia</taxon>
        <taxon>Eubacteriales</taxon>
        <taxon>Clostridiaceae</taxon>
        <taxon>Clostridium</taxon>
    </lineage>
</organism>
<evidence type="ECO:0000313" key="3">
    <source>
        <dbReference type="EMBL" id="GFP76243.1"/>
    </source>
</evidence>
<feature type="transmembrane region" description="Helical" evidence="1">
    <location>
        <begin position="66"/>
        <end position="88"/>
    </location>
</feature>
<dbReference type="EMBL" id="BLZR01000001">
    <property type="protein sequence ID" value="GFP76243.1"/>
    <property type="molecule type" value="Genomic_DNA"/>
</dbReference>
<accession>A0A6V8SMX9</accession>
<gene>
    <name evidence="3" type="ORF">bsdtw1_02344</name>
</gene>
<dbReference type="NCBIfam" id="TIGR00254">
    <property type="entry name" value="GGDEF"/>
    <property type="match status" value="1"/>
</dbReference>
<dbReference type="InterPro" id="IPR031621">
    <property type="entry name" value="HisKA_7TM"/>
</dbReference>
<proteinExistence type="predicted"/>
<dbReference type="RefSeq" id="WP_183277685.1">
    <property type="nucleotide sequence ID" value="NZ_BLZR01000001.1"/>
</dbReference>
<feature type="transmembrane region" description="Helical" evidence="1">
    <location>
        <begin position="100"/>
        <end position="124"/>
    </location>
</feature>
<name>A0A6V8SMX9_9CLOT</name>
<dbReference type="InterPro" id="IPR050469">
    <property type="entry name" value="Diguanylate_Cyclase"/>
</dbReference>
<dbReference type="Gene3D" id="3.30.450.20">
    <property type="entry name" value="PAS domain"/>
    <property type="match status" value="1"/>
</dbReference>
<evidence type="ECO:0000259" key="2">
    <source>
        <dbReference type="PROSITE" id="PS50887"/>
    </source>
</evidence>
<keyword evidence="1" id="KW-1133">Transmembrane helix</keyword>
<evidence type="ECO:0000313" key="4">
    <source>
        <dbReference type="Proteomes" id="UP000580568"/>
    </source>
</evidence>
<feature type="domain" description="GGDEF" evidence="2">
    <location>
        <begin position="381"/>
        <end position="514"/>
    </location>
</feature>
<dbReference type="Proteomes" id="UP000580568">
    <property type="component" value="Unassembled WGS sequence"/>
</dbReference>
<feature type="transmembrane region" description="Helical" evidence="1">
    <location>
        <begin position="34"/>
        <end position="54"/>
    </location>
</feature>
<evidence type="ECO:0000256" key="1">
    <source>
        <dbReference type="SAM" id="Phobius"/>
    </source>
</evidence>
<dbReference type="PANTHER" id="PTHR45138">
    <property type="entry name" value="REGULATORY COMPONENTS OF SENSORY TRANSDUCTION SYSTEM"/>
    <property type="match status" value="1"/>
</dbReference>
<feature type="transmembrane region" description="Helical" evidence="1">
    <location>
        <begin position="178"/>
        <end position="199"/>
    </location>
</feature>
<comment type="caution">
    <text evidence="3">The sequence shown here is derived from an EMBL/GenBank/DDBJ whole genome shotgun (WGS) entry which is preliminary data.</text>
</comment>
<dbReference type="Gene3D" id="3.30.70.270">
    <property type="match status" value="1"/>
</dbReference>